<dbReference type="EMBL" id="LZMZ01000027">
    <property type="protein sequence ID" value="OBX76763.1"/>
    <property type="molecule type" value="Genomic_DNA"/>
</dbReference>
<evidence type="ECO:0000313" key="2">
    <source>
        <dbReference type="Proteomes" id="UP000092508"/>
    </source>
</evidence>
<proteinExistence type="predicted"/>
<evidence type="ECO:0000313" key="1">
    <source>
        <dbReference type="EMBL" id="OBX76763.1"/>
    </source>
</evidence>
<accession>A0A1B8QBB9</accession>
<evidence type="ECO:0008006" key="3">
    <source>
        <dbReference type="Google" id="ProtNLM"/>
    </source>
</evidence>
<dbReference type="OrthoDB" id="307209at2"/>
<dbReference type="PANTHER" id="PTHR38733:SF1">
    <property type="entry name" value="TYPE IV METHYL-DIRECTED RESTRICTION ENZYME ECOKMCRBC"/>
    <property type="match status" value="1"/>
</dbReference>
<dbReference type="RefSeq" id="WP_067237106.1">
    <property type="nucleotide sequence ID" value="NZ_LZMZ01000027.1"/>
</dbReference>
<protein>
    <recommendedName>
        <fullName evidence="3">5-methylcytosine-specific restriction enzyme subunit McrC</fullName>
    </recommendedName>
</protein>
<dbReference type="STRING" id="34059.A9308_07460"/>
<dbReference type="Pfam" id="PF10117">
    <property type="entry name" value="McrBC"/>
    <property type="match status" value="1"/>
</dbReference>
<gene>
    <name evidence="1" type="ORF">A9308_07460</name>
</gene>
<reference evidence="1 2" key="1">
    <citation type="submission" date="2016-06" db="EMBL/GenBank/DDBJ databases">
        <title>Draft genome of Moraxella atlantae CCUG 66109.</title>
        <authorList>
            <person name="Salva-Serra F."/>
            <person name="Engstrom-Jakobsson H."/>
            <person name="Thorell K."/>
            <person name="Gonzales-Siles L."/>
            <person name="Karlsson R."/>
            <person name="Boulund F."/>
            <person name="Engstrand L."/>
            <person name="Kristiansson E."/>
            <person name="Moore E."/>
        </authorList>
    </citation>
    <scope>NUCLEOTIDE SEQUENCE [LARGE SCALE GENOMIC DNA]</scope>
    <source>
        <strain evidence="1 2">CCUG 66109</strain>
    </source>
</reference>
<dbReference type="PANTHER" id="PTHR38733">
    <property type="entry name" value="PROTEIN MCRC"/>
    <property type="match status" value="1"/>
</dbReference>
<dbReference type="AlphaFoldDB" id="A0A1B8QBB9"/>
<sequence length="490" mass="57906">MKLTVPTNFNFYCEHPILDKDIDNGKVSAKINKQVYTPLKIEGRSTNNFKKLFDTTFELTAKHETLKQLKVFRFKPMRNQLDEEKQLILKLFKRQNPKNDYIEYFVQTGLFAGVVYHNGCEFNIECAYGNKVLHRMLNFLNNIYIDTKETQAEKHIKANVFQQILSYLFIHSLERSANLGLPKAYQQKQQHDYKMRGSIDMNAFLKRDIPFLGKISSHYREQQEIQPIIDVLYLTCEKLRKNLGLDSIKPVMNIYQQLKSQYSKNYVLPVTIQNAKKHTALSNPIFAQFRQTLEYAEIILNDWDLQTKKNSKLQTFGYLFDMSQLFEVYLEKLLAKNLPDWTVSSQEKIAVYPNRFYQRNMYPDIVLHHLTSDKVIVLDAKFKKMRLDKQYHDLDVRDFYQIHTYMQYYGAKLLFGGLIYPLSEVHNSEFSHSNSLFDHSQAEFDSPFFIVDGIEVKEFNDESFDIMSSERAFVERLKNLIQYKTKPSLL</sequence>
<name>A0A1B8QBB9_9GAMM</name>
<dbReference type="Proteomes" id="UP000092508">
    <property type="component" value="Unassembled WGS sequence"/>
</dbReference>
<organism evidence="1 2">
    <name type="scientific">Faucicola atlantae</name>
    <dbReference type="NCBI Taxonomy" id="34059"/>
    <lineage>
        <taxon>Bacteria</taxon>
        <taxon>Pseudomonadati</taxon>
        <taxon>Pseudomonadota</taxon>
        <taxon>Gammaproteobacteria</taxon>
        <taxon>Moraxellales</taxon>
        <taxon>Moraxellaceae</taxon>
        <taxon>Faucicola</taxon>
    </lineage>
</organism>
<dbReference type="InterPro" id="IPR019292">
    <property type="entry name" value="McrC"/>
</dbReference>
<comment type="caution">
    <text evidence="1">The sequence shown here is derived from an EMBL/GenBank/DDBJ whole genome shotgun (WGS) entry which is preliminary data.</text>
</comment>